<dbReference type="AlphaFoldDB" id="A0A0E9UIF4"/>
<reference evidence="1" key="2">
    <citation type="journal article" date="2015" name="Fish Shellfish Immunol.">
        <title>Early steps in the European eel (Anguilla anguilla)-Vibrio vulnificus interaction in the gills: Role of the RtxA13 toxin.</title>
        <authorList>
            <person name="Callol A."/>
            <person name="Pajuelo D."/>
            <person name="Ebbesson L."/>
            <person name="Teles M."/>
            <person name="MacKenzie S."/>
            <person name="Amaro C."/>
        </authorList>
    </citation>
    <scope>NUCLEOTIDE SEQUENCE</scope>
</reference>
<sequence>MLPVILSWRELEITTILIITFVSL</sequence>
<dbReference type="EMBL" id="GBXM01043839">
    <property type="protein sequence ID" value="JAH64738.1"/>
    <property type="molecule type" value="Transcribed_RNA"/>
</dbReference>
<reference evidence="1" key="1">
    <citation type="submission" date="2014-11" db="EMBL/GenBank/DDBJ databases">
        <authorList>
            <person name="Amaro Gonzalez C."/>
        </authorList>
    </citation>
    <scope>NUCLEOTIDE SEQUENCE</scope>
</reference>
<name>A0A0E9UIF4_ANGAN</name>
<proteinExistence type="predicted"/>
<protein>
    <submittedName>
        <fullName evidence="1">Uncharacterized protein</fullName>
    </submittedName>
</protein>
<organism evidence="1">
    <name type="scientific">Anguilla anguilla</name>
    <name type="common">European freshwater eel</name>
    <name type="synonym">Muraena anguilla</name>
    <dbReference type="NCBI Taxonomy" id="7936"/>
    <lineage>
        <taxon>Eukaryota</taxon>
        <taxon>Metazoa</taxon>
        <taxon>Chordata</taxon>
        <taxon>Craniata</taxon>
        <taxon>Vertebrata</taxon>
        <taxon>Euteleostomi</taxon>
        <taxon>Actinopterygii</taxon>
        <taxon>Neopterygii</taxon>
        <taxon>Teleostei</taxon>
        <taxon>Anguilliformes</taxon>
        <taxon>Anguillidae</taxon>
        <taxon>Anguilla</taxon>
    </lineage>
</organism>
<evidence type="ECO:0000313" key="1">
    <source>
        <dbReference type="EMBL" id="JAH64738.1"/>
    </source>
</evidence>
<accession>A0A0E9UIF4</accession>